<evidence type="ECO:0000256" key="1">
    <source>
        <dbReference type="SAM" id="SignalP"/>
    </source>
</evidence>
<dbReference type="RefSeq" id="WP_263540781.1">
    <property type="nucleotide sequence ID" value="NZ_JAOVZO020000019.1"/>
</dbReference>
<keyword evidence="1" id="KW-0732">Signal</keyword>
<protein>
    <submittedName>
        <fullName evidence="2">Uncharacterized protein</fullName>
    </submittedName>
</protein>
<dbReference type="EMBL" id="JAOVZO020000019">
    <property type="protein sequence ID" value="MDC8014983.1"/>
    <property type="molecule type" value="Genomic_DNA"/>
</dbReference>
<reference evidence="2" key="1">
    <citation type="submission" date="2023-02" db="EMBL/GenBank/DDBJ databases">
        <title>Tahibacter soli sp. nov. isolated from soil.</title>
        <authorList>
            <person name="Baek J.H."/>
            <person name="Lee J.K."/>
            <person name="Choi D.G."/>
            <person name="Jeon C.O."/>
        </authorList>
    </citation>
    <scope>NUCLEOTIDE SEQUENCE</scope>
    <source>
        <strain evidence="2">BL</strain>
    </source>
</reference>
<accession>A0A9X4BJS2</accession>
<gene>
    <name evidence="2" type="ORF">OD750_020760</name>
</gene>
<name>A0A9X4BJS2_9GAMM</name>
<proteinExistence type="predicted"/>
<evidence type="ECO:0000313" key="3">
    <source>
        <dbReference type="Proteomes" id="UP001139971"/>
    </source>
</evidence>
<comment type="caution">
    <text evidence="2">The sequence shown here is derived from an EMBL/GenBank/DDBJ whole genome shotgun (WGS) entry which is preliminary data.</text>
</comment>
<feature type="chain" id="PRO_5040801736" evidence="1">
    <location>
        <begin position="26"/>
        <end position="203"/>
    </location>
</feature>
<evidence type="ECO:0000313" key="2">
    <source>
        <dbReference type="EMBL" id="MDC8014983.1"/>
    </source>
</evidence>
<dbReference type="Proteomes" id="UP001139971">
    <property type="component" value="Unassembled WGS sequence"/>
</dbReference>
<dbReference type="AlphaFoldDB" id="A0A9X4BJS2"/>
<keyword evidence="3" id="KW-1185">Reference proteome</keyword>
<sequence>MNRRIVWNGRIAAVAMALAIAPAFARDAVHAIQRIDEGDTFLRERLRLAPARSDARSTFGRLGSVAGRVALKPIGEGEEIRRDAVGDVPSRQFRIDAATPVRVEFHRREGAVLPNAPQRVSRCTRDTASLSAADGATLREQLRRSDLLTAPESAFGQLTGSADDYRVRVTIGTTTKTVHWSSEHAPASVWPLVRRLQACDAAG</sequence>
<organism evidence="2 3">
    <name type="scientific">Tahibacter soli</name>
    <dbReference type="NCBI Taxonomy" id="2983605"/>
    <lineage>
        <taxon>Bacteria</taxon>
        <taxon>Pseudomonadati</taxon>
        <taxon>Pseudomonadota</taxon>
        <taxon>Gammaproteobacteria</taxon>
        <taxon>Lysobacterales</taxon>
        <taxon>Rhodanobacteraceae</taxon>
        <taxon>Tahibacter</taxon>
    </lineage>
</organism>
<feature type="signal peptide" evidence="1">
    <location>
        <begin position="1"/>
        <end position="25"/>
    </location>
</feature>